<dbReference type="EMBL" id="BNJG01000003">
    <property type="protein sequence ID" value="GHO59018.1"/>
    <property type="molecule type" value="Genomic_DNA"/>
</dbReference>
<dbReference type="PANTHER" id="PTHR44196:SF1">
    <property type="entry name" value="DEHYDROGENASE_REDUCTASE SDR FAMILY MEMBER 7B"/>
    <property type="match status" value="1"/>
</dbReference>
<comment type="caution">
    <text evidence="4">The sequence shown here is derived from an EMBL/GenBank/DDBJ whole genome shotgun (WGS) entry which is preliminary data.</text>
</comment>
<proteinExistence type="inferred from homology"/>
<dbReference type="InterPro" id="IPR020904">
    <property type="entry name" value="Sc_DH/Rdtase_CS"/>
</dbReference>
<dbReference type="InterPro" id="IPR002347">
    <property type="entry name" value="SDR_fam"/>
</dbReference>
<dbReference type="Proteomes" id="UP000654345">
    <property type="component" value="Unassembled WGS sequence"/>
</dbReference>
<dbReference type="Pfam" id="PF00106">
    <property type="entry name" value="adh_short"/>
    <property type="match status" value="1"/>
</dbReference>
<keyword evidence="2" id="KW-0560">Oxidoreductase</keyword>
<evidence type="ECO:0000256" key="2">
    <source>
        <dbReference type="ARBA" id="ARBA00023002"/>
    </source>
</evidence>
<dbReference type="PANTHER" id="PTHR44196">
    <property type="entry name" value="DEHYDROGENASE/REDUCTASE SDR FAMILY MEMBER 7B"/>
    <property type="match status" value="1"/>
</dbReference>
<accession>A0ABQ3V213</accession>
<reference evidence="4 5" key="1">
    <citation type="journal article" date="2021" name="Int. J. Syst. Evol. Microbiol.">
        <title>Reticulibacter mediterranei gen. nov., sp. nov., within the new family Reticulibacteraceae fam. nov., and Ktedonospora formicarum gen. nov., sp. nov., Ktedonobacter robiniae sp. nov., Dictyobacter formicarum sp. nov. and Dictyobacter arantiisoli sp. nov., belonging to the class Ktedonobacteria.</title>
        <authorList>
            <person name="Yabe S."/>
            <person name="Zheng Y."/>
            <person name="Wang C.M."/>
            <person name="Sakai Y."/>
            <person name="Abe K."/>
            <person name="Yokota A."/>
            <person name="Donadio S."/>
            <person name="Cavaletti L."/>
            <person name="Monciardini P."/>
        </authorList>
    </citation>
    <scope>NUCLEOTIDE SEQUENCE [LARGE SCALE GENOMIC DNA]</scope>
    <source>
        <strain evidence="4 5">SOSP1-30</strain>
    </source>
</reference>
<evidence type="ECO:0000256" key="3">
    <source>
        <dbReference type="RuleBase" id="RU000363"/>
    </source>
</evidence>
<dbReference type="RefSeq" id="WP_201375243.1">
    <property type="nucleotide sequence ID" value="NZ_BNJG01000003.1"/>
</dbReference>
<protein>
    <submittedName>
        <fullName evidence="4">Ketoacyl reductase</fullName>
    </submittedName>
</protein>
<organism evidence="4 5">
    <name type="scientific">Ktedonobacter robiniae</name>
    <dbReference type="NCBI Taxonomy" id="2778365"/>
    <lineage>
        <taxon>Bacteria</taxon>
        <taxon>Bacillati</taxon>
        <taxon>Chloroflexota</taxon>
        <taxon>Ktedonobacteria</taxon>
        <taxon>Ktedonobacterales</taxon>
        <taxon>Ktedonobacteraceae</taxon>
        <taxon>Ktedonobacter</taxon>
    </lineage>
</organism>
<dbReference type="PRINTS" id="PR00080">
    <property type="entry name" value="SDRFAMILY"/>
</dbReference>
<keyword evidence="5" id="KW-1185">Reference proteome</keyword>
<dbReference type="PROSITE" id="PS00061">
    <property type="entry name" value="ADH_SHORT"/>
    <property type="match status" value="1"/>
</dbReference>
<comment type="similarity">
    <text evidence="1 3">Belongs to the short-chain dehydrogenases/reductases (SDR) family.</text>
</comment>
<sequence length="344" mass="37514">MSTKWNRNLAWAGIGLGAGLALRTYIRRSLEQDLQGQIVVITGGSRGLGLAMAREFARQGCRLALCAREAKALEVVKEEFTQKGVEIYTQTCDVSKRDQVDLFVSQVLNHFGRIDILINNAGVITVGPQKSTTIEDYAEAMDIMYWGMVNMTFAVLPHMRERASGRIVNITSIGGKVSVPHLLPYSAAKFAAVGFSEGMHAELAQDGITVTTVVPGLMRTGSHVHAYAKGDKEAEYAWFAMGATYPFISMQADRAARKIVEAARLGEAEVILSPQAKLLAGFHGLFPGLTSDILSVINRLMPKAPDDDDKTRDAAHRHVTPVASFISKPGEVAIHKFNQESKQD</sequence>
<evidence type="ECO:0000256" key="1">
    <source>
        <dbReference type="ARBA" id="ARBA00006484"/>
    </source>
</evidence>
<evidence type="ECO:0000313" key="4">
    <source>
        <dbReference type="EMBL" id="GHO59018.1"/>
    </source>
</evidence>
<dbReference type="PRINTS" id="PR00081">
    <property type="entry name" value="GDHRDH"/>
</dbReference>
<dbReference type="SUPFAM" id="SSF51735">
    <property type="entry name" value="NAD(P)-binding Rossmann-fold domains"/>
    <property type="match status" value="1"/>
</dbReference>
<evidence type="ECO:0000313" key="5">
    <source>
        <dbReference type="Proteomes" id="UP000654345"/>
    </source>
</evidence>
<name>A0ABQ3V213_9CHLR</name>
<dbReference type="Gene3D" id="3.40.50.720">
    <property type="entry name" value="NAD(P)-binding Rossmann-like Domain"/>
    <property type="match status" value="1"/>
</dbReference>
<dbReference type="InterPro" id="IPR036291">
    <property type="entry name" value="NAD(P)-bd_dom_sf"/>
</dbReference>
<gene>
    <name evidence="4" type="ORF">KSB_74930</name>
</gene>